<feature type="compositionally biased region" description="Basic and acidic residues" evidence="1">
    <location>
        <begin position="46"/>
        <end position="85"/>
    </location>
</feature>
<sequence>MKGMEDQRLKLKLKVKLTVKVKVKVKVKLKVKEAEIESDGEPQDLDPLHGESEGERDRSSQEVEIGDQREESAERYSESDEKEGYGQRVVTSRRRDEVDSESERSGENHHVAMEDDEVNQARSPSTSTGGENDEDQLLHSAPEIRDVFGDSEDEEQAEYKVRIRLKTKMFRSPMDEEENYETELRPEDIIPDEDARYDSEEEHIEAKTKEKPFGPPLELEIPLCPPPAESDKMNMIKVSNIMGIDPKPFDPHSYEEEDFYVTDESGSKKRIRLENNVVRWRKVKRPDGTASVSECVLHCYEVHALVLSIDLTNNERIIKLIKIESNAALWNGQMAAYSYSLEMKYLIYLSRMLNKNRHTFSSDMERYDFLYSWLMYLILNISCGNLVIQKGSALKLHQAGQGILQSQGRILTKMRFMPSSLASNSHRLLTALVDSRHKKVYKVKNCITDIDPEREKEQKEKAVNQSIKANEVLSRKKEKVSRKYTQPIRRERQLSPGFLEDALEEGPKDIPRKSAFPAAKSSRRPVDFSESEKEESEYETEGEEDEGSPPHRRDEDAEQDYAEEDEEHEQREEEETYESEEEAELLESLCSYLSRPLFGQKGTSTIDEQADLLSQVSLSLPKLVVVSRIFSLFLPFSLSRGGEGGCSCSPEFWVDYTLRQGRKEKRGLDLLSKVKLSLWLMAYIPCLMKSREKMMMPGCGNIGKCQEPKHKVRDSGGSFKRKDIESEEDSPPRKTTAHRRMKMVYESDEE</sequence>
<feature type="region of interest" description="Disordered" evidence="1">
    <location>
        <begin position="474"/>
        <end position="580"/>
    </location>
</feature>
<dbReference type="PANTHER" id="PTHR23146">
    <property type="entry name" value="LEO1 PROTEIN"/>
    <property type="match status" value="1"/>
</dbReference>
<dbReference type="PANTHER" id="PTHR23146:SF0">
    <property type="entry name" value="RNA POLYMERASE-ASSOCIATED PROTEIN LEO1"/>
    <property type="match status" value="1"/>
</dbReference>
<gene>
    <name evidence="2" type="ORF">DH2020_019596</name>
</gene>
<dbReference type="InterPro" id="IPR007149">
    <property type="entry name" value="Leo1"/>
</dbReference>
<feature type="region of interest" description="Disordered" evidence="1">
    <location>
        <begin position="31"/>
        <end position="155"/>
    </location>
</feature>
<accession>A0ABR0WR78</accession>
<feature type="compositionally biased region" description="Basic and acidic residues" evidence="1">
    <location>
        <begin position="93"/>
        <end position="113"/>
    </location>
</feature>
<dbReference type="Pfam" id="PF04004">
    <property type="entry name" value="Leo1"/>
    <property type="match status" value="2"/>
</dbReference>
<feature type="compositionally biased region" description="Acidic residues" evidence="1">
    <location>
        <begin position="532"/>
        <end position="547"/>
    </location>
</feature>
<comment type="caution">
    <text evidence="2">The sequence shown here is derived from an EMBL/GenBank/DDBJ whole genome shotgun (WGS) entry which is preliminary data.</text>
</comment>
<reference evidence="2 3" key="1">
    <citation type="journal article" date="2021" name="Comput. Struct. Biotechnol. J.">
        <title>De novo genome assembly of the potent medicinal plant Rehmannia glutinosa using nanopore technology.</title>
        <authorList>
            <person name="Ma L."/>
            <person name="Dong C."/>
            <person name="Song C."/>
            <person name="Wang X."/>
            <person name="Zheng X."/>
            <person name="Niu Y."/>
            <person name="Chen S."/>
            <person name="Feng W."/>
        </authorList>
    </citation>
    <scope>NUCLEOTIDE SEQUENCE [LARGE SCALE GENOMIC DNA]</scope>
    <source>
        <strain evidence="2">DH-2019</strain>
    </source>
</reference>
<feature type="compositionally biased region" description="Polar residues" evidence="1">
    <location>
        <begin position="120"/>
        <end position="130"/>
    </location>
</feature>
<dbReference type="Proteomes" id="UP001318860">
    <property type="component" value="Unassembled WGS sequence"/>
</dbReference>
<evidence type="ECO:0000256" key="1">
    <source>
        <dbReference type="SAM" id="MobiDB-lite"/>
    </source>
</evidence>
<name>A0ABR0WR78_REHGL</name>
<feature type="compositionally biased region" description="Acidic residues" evidence="1">
    <location>
        <begin position="556"/>
        <end position="580"/>
    </location>
</feature>
<evidence type="ECO:0000313" key="2">
    <source>
        <dbReference type="EMBL" id="KAK6148684.1"/>
    </source>
</evidence>
<organism evidence="2 3">
    <name type="scientific">Rehmannia glutinosa</name>
    <name type="common">Chinese foxglove</name>
    <dbReference type="NCBI Taxonomy" id="99300"/>
    <lineage>
        <taxon>Eukaryota</taxon>
        <taxon>Viridiplantae</taxon>
        <taxon>Streptophyta</taxon>
        <taxon>Embryophyta</taxon>
        <taxon>Tracheophyta</taxon>
        <taxon>Spermatophyta</taxon>
        <taxon>Magnoliopsida</taxon>
        <taxon>eudicotyledons</taxon>
        <taxon>Gunneridae</taxon>
        <taxon>Pentapetalae</taxon>
        <taxon>asterids</taxon>
        <taxon>lamiids</taxon>
        <taxon>Lamiales</taxon>
        <taxon>Orobanchaceae</taxon>
        <taxon>Rehmannieae</taxon>
        <taxon>Rehmannia</taxon>
    </lineage>
</organism>
<proteinExistence type="predicted"/>
<protein>
    <recommendedName>
        <fullName evidence="4">Protein LEO1 homolog</fullName>
    </recommendedName>
</protein>
<keyword evidence="3" id="KW-1185">Reference proteome</keyword>
<evidence type="ECO:0000313" key="3">
    <source>
        <dbReference type="Proteomes" id="UP001318860"/>
    </source>
</evidence>
<feature type="region of interest" description="Disordered" evidence="1">
    <location>
        <begin position="706"/>
        <end position="750"/>
    </location>
</feature>
<evidence type="ECO:0008006" key="4">
    <source>
        <dbReference type="Google" id="ProtNLM"/>
    </source>
</evidence>
<dbReference type="EMBL" id="JABTTQ020000010">
    <property type="protein sequence ID" value="KAK6148684.1"/>
    <property type="molecule type" value="Genomic_DNA"/>
</dbReference>